<reference evidence="2" key="1">
    <citation type="submission" date="2016-07" db="EMBL/GenBank/DDBJ databases">
        <authorList>
            <person name="Bretaudeau A."/>
        </authorList>
    </citation>
    <scope>NUCLEOTIDE SEQUENCE</scope>
    <source>
        <strain evidence="2">Rice</strain>
        <tissue evidence="2">Whole body</tissue>
    </source>
</reference>
<dbReference type="EMBL" id="ODYU01012184">
    <property type="protein sequence ID" value="SOQ58358.1"/>
    <property type="molecule type" value="Genomic_DNA"/>
</dbReference>
<protein>
    <submittedName>
        <fullName evidence="2">SFRICE_033418</fullName>
    </submittedName>
</protein>
<organism evidence="2">
    <name type="scientific">Spodoptera frugiperda</name>
    <name type="common">Fall armyworm</name>
    <dbReference type="NCBI Taxonomy" id="7108"/>
    <lineage>
        <taxon>Eukaryota</taxon>
        <taxon>Metazoa</taxon>
        <taxon>Ecdysozoa</taxon>
        <taxon>Arthropoda</taxon>
        <taxon>Hexapoda</taxon>
        <taxon>Insecta</taxon>
        <taxon>Pterygota</taxon>
        <taxon>Neoptera</taxon>
        <taxon>Endopterygota</taxon>
        <taxon>Lepidoptera</taxon>
        <taxon>Glossata</taxon>
        <taxon>Ditrysia</taxon>
        <taxon>Noctuoidea</taxon>
        <taxon>Noctuidae</taxon>
        <taxon>Amphipyrinae</taxon>
        <taxon>Spodoptera</taxon>
    </lineage>
</organism>
<dbReference type="AlphaFoldDB" id="A0A2H1WZA1"/>
<evidence type="ECO:0000313" key="2">
    <source>
        <dbReference type="EMBL" id="SOQ58358.1"/>
    </source>
</evidence>
<accession>A0A2H1WZA1</accession>
<evidence type="ECO:0000256" key="1">
    <source>
        <dbReference type="SAM" id="MobiDB-lite"/>
    </source>
</evidence>
<gene>
    <name evidence="2" type="ORF">SFRICE_033418</name>
</gene>
<sequence length="86" mass="9590">MPSVDIWYFFFLWGEYHPMTSPTLGEAGWSVRLLLTKNHPVPSPALSWNPDGAQTKGPLSGGQTHFAGRLRTRTPRATQAKPRAEN</sequence>
<feature type="region of interest" description="Disordered" evidence="1">
    <location>
        <begin position="43"/>
        <end position="86"/>
    </location>
</feature>
<name>A0A2H1WZA1_SPOFR</name>
<proteinExistence type="predicted"/>